<accession>A0AAE1G7X6</accession>
<evidence type="ECO:0000313" key="2">
    <source>
        <dbReference type="EMBL" id="KAK3886696.1"/>
    </source>
</evidence>
<evidence type="ECO:0000313" key="3">
    <source>
        <dbReference type="Proteomes" id="UP001286313"/>
    </source>
</evidence>
<evidence type="ECO:0000259" key="1">
    <source>
        <dbReference type="Pfam" id="PF13843"/>
    </source>
</evidence>
<reference evidence="2" key="1">
    <citation type="submission" date="2023-10" db="EMBL/GenBank/DDBJ databases">
        <title>Genome assemblies of two species of porcelain crab, Petrolisthes cinctipes and Petrolisthes manimaculis (Anomura: Porcellanidae).</title>
        <authorList>
            <person name="Angst P."/>
        </authorList>
    </citation>
    <scope>NUCLEOTIDE SEQUENCE</scope>
    <source>
        <strain evidence="2">PB745_01</strain>
        <tissue evidence="2">Gill</tissue>
    </source>
</reference>
<dbReference type="AlphaFoldDB" id="A0AAE1G7X6"/>
<proteinExistence type="predicted"/>
<dbReference type="PANTHER" id="PTHR47272">
    <property type="entry name" value="DDE_TNP_1_7 DOMAIN-CONTAINING PROTEIN"/>
    <property type="match status" value="1"/>
</dbReference>
<dbReference type="Proteomes" id="UP001286313">
    <property type="component" value="Unassembled WGS sequence"/>
</dbReference>
<comment type="caution">
    <text evidence="2">The sequence shown here is derived from an EMBL/GenBank/DDBJ whole genome shotgun (WGS) entry which is preliminary data.</text>
</comment>
<protein>
    <recommendedName>
        <fullName evidence="1">PiggyBac transposable element-derived protein domain-containing protein</fullName>
    </recommendedName>
</protein>
<organism evidence="2 3">
    <name type="scientific">Petrolisthes cinctipes</name>
    <name type="common">Flat porcelain crab</name>
    <dbReference type="NCBI Taxonomy" id="88211"/>
    <lineage>
        <taxon>Eukaryota</taxon>
        <taxon>Metazoa</taxon>
        <taxon>Ecdysozoa</taxon>
        <taxon>Arthropoda</taxon>
        <taxon>Crustacea</taxon>
        <taxon>Multicrustacea</taxon>
        <taxon>Malacostraca</taxon>
        <taxon>Eumalacostraca</taxon>
        <taxon>Eucarida</taxon>
        <taxon>Decapoda</taxon>
        <taxon>Pleocyemata</taxon>
        <taxon>Anomura</taxon>
        <taxon>Galatheoidea</taxon>
        <taxon>Porcellanidae</taxon>
        <taxon>Petrolisthes</taxon>
    </lineage>
</organism>
<dbReference type="PANTHER" id="PTHR47272:SF1">
    <property type="entry name" value="PIGGYBAC TRANSPOSABLE ELEMENT-DERIVED PROTEIN 3-LIKE"/>
    <property type="match status" value="1"/>
</dbReference>
<dbReference type="EMBL" id="JAWQEG010000678">
    <property type="protein sequence ID" value="KAK3886696.1"/>
    <property type="molecule type" value="Genomic_DNA"/>
</dbReference>
<dbReference type="InterPro" id="IPR029526">
    <property type="entry name" value="PGBD"/>
</dbReference>
<sequence length="116" mass="13636">MVDNITPSQDSRENRDKLFKVRPMVDHLREKFKQLTKDQELCIDEQMVPFKGRSSLKQYVPNKPHRHLAHRDIWCCGTVRQARMSGIKKGMADEKQLMKKGRGAYEALMSTKFMRV</sequence>
<dbReference type="Pfam" id="PF13843">
    <property type="entry name" value="DDE_Tnp_1_7"/>
    <property type="match status" value="1"/>
</dbReference>
<gene>
    <name evidence="2" type="ORF">Pcinc_009162</name>
</gene>
<feature type="domain" description="PiggyBac transposable element-derived protein" evidence="1">
    <location>
        <begin position="10"/>
        <end position="67"/>
    </location>
</feature>
<name>A0AAE1G7X6_PETCI</name>
<keyword evidence="3" id="KW-1185">Reference proteome</keyword>